<reference evidence="2 3" key="1">
    <citation type="submission" date="2018-04" db="EMBL/GenBank/DDBJ databases">
        <title>The genome of golden apple snail Pomacea canaliculata provides insight into stress tolerance and invasive adaptation.</title>
        <authorList>
            <person name="Liu C."/>
            <person name="Liu B."/>
            <person name="Ren Y."/>
            <person name="Zhang Y."/>
            <person name="Wang H."/>
            <person name="Li S."/>
            <person name="Jiang F."/>
            <person name="Yin L."/>
            <person name="Zhang G."/>
            <person name="Qian W."/>
            <person name="Fan W."/>
        </authorList>
    </citation>
    <scope>NUCLEOTIDE SEQUENCE [LARGE SCALE GENOMIC DNA]</scope>
    <source>
        <strain evidence="2">SZHN2017</strain>
        <tissue evidence="2">Muscle</tissue>
    </source>
</reference>
<dbReference type="OMA" id="MMLMETE"/>
<gene>
    <name evidence="2" type="ORF">C0Q70_06960</name>
</gene>
<dbReference type="PANTHER" id="PTHR28467:SF1">
    <property type="entry name" value="PAXIP1-ASSOCIATED GLUTAMATE-RICH PROTEIN 1"/>
    <property type="match status" value="1"/>
</dbReference>
<dbReference type="OrthoDB" id="10067843at2759"/>
<dbReference type="InterPro" id="IPR028213">
    <property type="entry name" value="PA1"/>
</dbReference>
<feature type="compositionally biased region" description="Low complexity" evidence="1">
    <location>
        <begin position="205"/>
        <end position="230"/>
    </location>
</feature>
<dbReference type="PANTHER" id="PTHR28467">
    <property type="entry name" value="PAXIP1-ASSOCIATED GLUTAMATE-RICH PROTEIN 1"/>
    <property type="match status" value="1"/>
</dbReference>
<protein>
    <submittedName>
        <fullName evidence="2">Uncharacterized protein</fullName>
    </submittedName>
</protein>
<accession>A0A2T7PDQ1</accession>
<evidence type="ECO:0000256" key="1">
    <source>
        <dbReference type="SAM" id="MobiDB-lite"/>
    </source>
</evidence>
<feature type="compositionally biased region" description="Polar residues" evidence="1">
    <location>
        <begin position="152"/>
        <end position="164"/>
    </location>
</feature>
<dbReference type="GO" id="GO:0044666">
    <property type="term" value="C:MLL3/4 complex"/>
    <property type="evidence" value="ECO:0007669"/>
    <property type="project" value="TreeGrafter"/>
</dbReference>
<comment type="caution">
    <text evidence="2">The sequence shown here is derived from an EMBL/GenBank/DDBJ whole genome shotgun (WGS) entry which is preliminary data.</text>
</comment>
<dbReference type="Pfam" id="PF15364">
    <property type="entry name" value="PAXIP1_C"/>
    <property type="match status" value="1"/>
</dbReference>
<keyword evidence="3" id="KW-1185">Reference proteome</keyword>
<evidence type="ECO:0000313" key="3">
    <source>
        <dbReference type="Proteomes" id="UP000245119"/>
    </source>
</evidence>
<dbReference type="Proteomes" id="UP000245119">
    <property type="component" value="Linkage Group LG4"/>
</dbReference>
<dbReference type="GO" id="GO:0030331">
    <property type="term" value="F:nuclear estrogen receptor binding"/>
    <property type="evidence" value="ECO:0007669"/>
    <property type="project" value="TreeGrafter"/>
</dbReference>
<evidence type="ECO:0000313" key="2">
    <source>
        <dbReference type="EMBL" id="PVD31547.1"/>
    </source>
</evidence>
<feature type="compositionally biased region" description="Acidic residues" evidence="1">
    <location>
        <begin position="74"/>
        <end position="84"/>
    </location>
</feature>
<dbReference type="EMBL" id="PZQS01000004">
    <property type="protein sequence ID" value="PVD31547.1"/>
    <property type="molecule type" value="Genomic_DNA"/>
</dbReference>
<feature type="compositionally biased region" description="Polar residues" evidence="1">
    <location>
        <begin position="258"/>
        <end position="271"/>
    </location>
</feature>
<name>A0A2T7PDQ1_POMCA</name>
<feature type="region of interest" description="Disordered" evidence="1">
    <location>
        <begin position="59"/>
        <end position="271"/>
    </location>
</feature>
<proteinExistence type="predicted"/>
<dbReference type="GO" id="GO:1902808">
    <property type="term" value="P:positive regulation of cell cycle G1/S phase transition"/>
    <property type="evidence" value="ECO:0007669"/>
    <property type="project" value="TreeGrafter"/>
</dbReference>
<organism evidence="2 3">
    <name type="scientific">Pomacea canaliculata</name>
    <name type="common">Golden apple snail</name>
    <dbReference type="NCBI Taxonomy" id="400727"/>
    <lineage>
        <taxon>Eukaryota</taxon>
        <taxon>Metazoa</taxon>
        <taxon>Spiralia</taxon>
        <taxon>Lophotrochozoa</taxon>
        <taxon>Mollusca</taxon>
        <taxon>Gastropoda</taxon>
        <taxon>Caenogastropoda</taxon>
        <taxon>Architaenioglossa</taxon>
        <taxon>Ampullarioidea</taxon>
        <taxon>Ampullariidae</taxon>
        <taxon>Pomacea</taxon>
    </lineage>
</organism>
<sequence>MGPGDGRCDFVVHEPDVAVYNPTGLDPPVWEPRPEDIISMFQQLESQKILALTWVCPGRLPPPKESSDMTADFPSEEEDDNDEKTEERKIPEPSEFDFDDAASETTKMTPRTPVSSKTKRPERRMASMDNVLSSLRRQQKAEREARKGQGRSPGTSPFRTSASRMSAFPSGGSPVSRFGAVGSSLYGSGSTSRMNVTASPRMGQASGSPSASRSANSPSTSRFSASSEAAKMGVTGSPLSMRPVSSPSNMHSYGPGIQMSQSPRVGSPAAATSSSYLMGMSNPNADAGLSTLQSVPGSSGSLMGTASGMDITCDPGRGFGPMTTAGVGARPNMMLMETENLLGDLGKT</sequence>
<dbReference type="GO" id="GO:0033148">
    <property type="term" value="P:positive regulation of intracellular estrogen receptor signaling pathway"/>
    <property type="evidence" value="ECO:0007669"/>
    <property type="project" value="TreeGrafter"/>
</dbReference>
<dbReference type="STRING" id="400727.A0A2T7PDQ1"/>
<dbReference type="AlphaFoldDB" id="A0A2T7PDQ1"/>
<feature type="compositionally biased region" description="Polar residues" evidence="1">
    <location>
        <begin position="103"/>
        <end position="116"/>
    </location>
</feature>
<feature type="compositionally biased region" description="Polar residues" evidence="1">
    <location>
        <begin position="185"/>
        <end position="198"/>
    </location>
</feature>